<comment type="similarity">
    <text evidence="10 11">Belongs to the TonB-dependent receptor family.</text>
</comment>
<evidence type="ECO:0000313" key="15">
    <source>
        <dbReference type="Proteomes" id="UP000008641"/>
    </source>
</evidence>
<dbReference type="AlphaFoldDB" id="F0NYZ2"/>
<keyword evidence="9 10" id="KW-0998">Cell outer membrane</keyword>
<dbReference type="InterPro" id="IPR012910">
    <property type="entry name" value="Plug_dom"/>
</dbReference>
<reference evidence="15" key="2">
    <citation type="journal article" date="2011" name="Stand. Genomic Sci.">
        <title>Complete genome sequence of Weeksella virosa type strain (9751T).</title>
        <authorList>
            <person name="Lang E."/>
            <person name="Teshima H."/>
            <person name="Lucas S."/>
            <person name="Lapidus A."/>
            <person name="Hammon N."/>
            <person name="Deshpande S."/>
            <person name="Nolan M."/>
            <person name="Cheng J."/>
            <person name="Pitluck S."/>
            <person name="Liolios K."/>
            <person name="Pagani I."/>
            <person name="Mikhailova N."/>
            <person name="Ivanova N."/>
            <person name="Mavromatis K."/>
            <person name="Pati A."/>
            <person name="Tapia R."/>
            <person name="Han C."/>
            <person name="Goodwin L."/>
            <person name="Chen A."/>
            <person name="Palaniappan K."/>
            <person name="Land M."/>
            <person name="Hauser L."/>
            <person name="Chang Y."/>
            <person name="Jeffries C."/>
            <person name="Brambilla E."/>
            <person name="Kopitz M."/>
            <person name="Rohde M."/>
            <person name="Goker M."/>
            <person name="Tindall B."/>
            <person name="Detter J."/>
            <person name="Woyke T."/>
            <person name="Bristow J."/>
            <person name="Eisen J."/>
            <person name="Markowitz V."/>
            <person name="Hugenholtz P."/>
            <person name="Klenk H."/>
            <person name="Kyrpides N."/>
        </authorList>
    </citation>
    <scope>NUCLEOTIDE SEQUENCE [LARGE SCALE GENOMIC DNA]</scope>
    <source>
        <strain evidence="15">ATCC 43766 / DSM 16922 / JCM 21250 / NBRC 16016 / NCTC 11634 / CL345/78</strain>
    </source>
</reference>
<dbReference type="KEGG" id="wvi:Weevi_0475"/>
<dbReference type="InterPro" id="IPR008969">
    <property type="entry name" value="CarboxyPept-like_regulatory"/>
</dbReference>
<keyword evidence="15" id="KW-1185">Reference proteome</keyword>
<organism evidence="14 15">
    <name type="scientific">Weeksella virosa (strain ATCC 43766 / DSM 16922 / JCM 21250 / CCUG 30538 / CDC 9751 / IAM 14551 / NBRC 16016 / NCTC 11634 / CL345/78)</name>
    <dbReference type="NCBI Taxonomy" id="865938"/>
    <lineage>
        <taxon>Bacteria</taxon>
        <taxon>Pseudomonadati</taxon>
        <taxon>Bacteroidota</taxon>
        <taxon>Flavobacteriia</taxon>
        <taxon>Flavobacteriales</taxon>
        <taxon>Weeksellaceae</taxon>
        <taxon>Weeksella</taxon>
    </lineage>
</organism>
<dbReference type="Proteomes" id="UP000008641">
    <property type="component" value="Chromosome"/>
</dbReference>
<keyword evidence="5" id="KW-0732">Signal</keyword>
<dbReference type="STRING" id="865938.Weevi_0475"/>
<evidence type="ECO:0000256" key="4">
    <source>
        <dbReference type="ARBA" id="ARBA00022692"/>
    </source>
</evidence>
<dbReference type="EMBL" id="CP002455">
    <property type="protein sequence ID" value="ADX67194.1"/>
    <property type="molecule type" value="Genomic_DNA"/>
</dbReference>
<dbReference type="InterPro" id="IPR039426">
    <property type="entry name" value="TonB-dep_rcpt-like"/>
</dbReference>
<dbReference type="GO" id="GO:0015344">
    <property type="term" value="F:siderophore uptake transmembrane transporter activity"/>
    <property type="evidence" value="ECO:0007669"/>
    <property type="project" value="TreeGrafter"/>
</dbReference>
<evidence type="ECO:0000259" key="12">
    <source>
        <dbReference type="Pfam" id="PF00593"/>
    </source>
</evidence>
<dbReference type="Gene3D" id="2.40.170.20">
    <property type="entry name" value="TonB-dependent receptor, beta-barrel domain"/>
    <property type="match status" value="1"/>
</dbReference>
<feature type="domain" description="TonB-dependent receptor plug" evidence="13">
    <location>
        <begin position="116"/>
        <end position="216"/>
    </location>
</feature>
<proteinExistence type="inferred from homology"/>
<name>F0NYZ2_WEEVC</name>
<dbReference type="PANTHER" id="PTHR30069">
    <property type="entry name" value="TONB-DEPENDENT OUTER MEMBRANE RECEPTOR"/>
    <property type="match status" value="1"/>
</dbReference>
<evidence type="ECO:0000259" key="13">
    <source>
        <dbReference type="Pfam" id="PF07715"/>
    </source>
</evidence>
<comment type="subcellular location">
    <subcellularLocation>
        <location evidence="1 10">Cell outer membrane</location>
        <topology evidence="1 10">Multi-pass membrane protein</topology>
    </subcellularLocation>
</comment>
<sequence>MKLKKIAFSVACITIGQMVIAQSEFGGQVVDEHNNPVKNISIIINQHNLQTDENGYFTAPHSTNHQYEIIIDEYGYELYTKRINSSHESNFKIVLKNQLYELETVEINAHLHDFSTANITRVNQNYITENYAGSLAKSLENLPGVSAMGIGSGSSKPIIRGLGFNRLIVAVNGVKQEGQQWGADHGLEIDPLNVEQVEVIKGAGALQYGNEAIAGVIVLKNNKIPTKNTTHTQINTLYQSVNDNYLGGVSHFKRWDYFFYKVKASYSDYADYRTTTDHFKYLDRIFKIENNRIKNTAGQDFNTAVQAGYTDQRFTSILNVSNYYQKAGFFAGAHGIPLASNLLSDGNDRNIDFPYQKVNHLKIISENEYKFGTNKILKLKSSYQNNVRQEWSVFHTHYPDQPIPETNPNLELEFDLSTYDTQLSFDWKHSPKFKTIIGVQSQYQNNTIDGYNFLLPKYKRTIYSAYMIEEVNAHQNLKLSAGIRYDFGKMKTESFYDPYLYQFLIKDGYDHETANQYALRGEKINRNFQTLNGVLGASYHAGKSWDFSLNIGTNYRLPTAIELGANGIHHGSFRHEQGNADLDSERGFSADLKIDYHPQTWNISFSPYVYYFSNYIFLQPSGHFSILPHAGQIYQYTQSEALIGGFEVAAEKTIADKLQISAVYEYVFNKQLGIDKSKRYPLPFTPANNVFGEIKYQLTNEENIIENWHIFLNAKYTFEQDRIAQNEEKTGAYFLLGAGTKTNLHFRNFEAIIGIQANNILNKKYFNHTSFYRTIELPEQGRNIQVSVSIPF</sequence>
<evidence type="ECO:0000256" key="2">
    <source>
        <dbReference type="ARBA" id="ARBA00022448"/>
    </source>
</evidence>
<dbReference type="InterPro" id="IPR036942">
    <property type="entry name" value="Beta-barrel_TonB_sf"/>
</dbReference>
<evidence type="ECO:0000256" key="9">
    <source>
        <dbReference type="ARBA" id="ARBA00023237"/>
    </source>
</evidence>
<dbReference type="Gene3D" id="2.60.40.1120">
    <property type="entry name" value="Carboxypeptidase-like, regulatory domain"/>
    <property type="match status" value="1"/>
</dbReference>
<dbReference type="Pfam" id="PF13715">
    <property type="entry name" value="CarbopepD_reg_2"/>
    <property type="match status" value="1"/>
</dbReference>
<evidence type="ECO:0000256" key="6">
    <source>
        <dbReference type="ARBA" id="ARBA00023077"/>
    </source>
</evidence>
<accession>F0NYZ2</accession>
<dbReference type="RefSeq" id="WP_013597586.1">
    <property type="nucleotide sequence ID" value="NC_015144.1"/>
</dbReference>
<protein>
    <submittedName>
        <fullName evidence="14">TonB-dependent receptor</fullName>
    </submittedName>
</protein>
<evidence type="ECO:0000256" key="1">
    <source>
        <dbReference type="ARBA" id="ARBA00004571"/>
    </source>
</evidence>
<evidence type="ECO:0000256" key="11">
    <source>
        <dbReference type="RuleBase" id="RU003357"/>
    </source>
</evidence>
<keyword evidence="2 10" id="KW-0813">Transport</keyword>
<keyword evidence="6 11" id="KW-0798">TonB box</keyword>
<keyword evidence="8 14" id="KW-0675">Receptor</keyword>
<dbReference type="GO" id="GO:0044718">
    <property type="term" value="P:siderophore transmembrane transport"/>
    <property type="evidence" value="ECO:0007669"/>
    <property type="project" value="TreeGrafter"/>
</dbReference>
<feature type="domain" description="TonB-dependent receptor-like beta-barrel" evidence="12">
    <location>
        <begin position="324"/>
        <end position="742"/>
    </location>
</feature>
<evidence type="ECO:0000256" key="3">
    <source>
        <dbReference type="ARBA" id="ARBA00022452"/>
    </source>
</evidence>
<keyword evidence="3 10" id="KW-1134">Transmembrane beta strand</keyword>
<keyword evidence="7 10" id="KW-0472">Membrane</keyword>
<gene>
    <name evidence="14" type="ordered locus">Weevi_0475</name>
</gene>
<evidence type="ECO:0000256" key="10">
    <source>
        <dbReference type="PROSITE-ProRule" id="PRU01360"/>
    </source>
</evidence>
<dbReference type="SUPFAM" id="SSF56935">
    <property type="entry name" value="Porins"/>
    <property type="match status" value="1"/>
</dbReference>
<dbReference type="InterPro" id="IPR000531">
    <property type="entry name" value="Beta-barrel_TonB"/>
</dbReference>
<dbReference type="PROSITE" id="PS52016">
    <property type="entry name" value="TONB_DEPENDENT_REC_3"/>
    <property type="match status" value="1"/>
</dbReference>
<evidence type="ECO:0000313" key="14">
    <source>
        <dbReference type="EMBL" id="ADX67194.1"/>
    </source>
</evidence>
<dbReference type="PANTHER" id="PTHR30069:SF29">
    <property type="entry name" value="HEMOGLOBIN AND HEMOGLOBIN-HAPTOGLOBIN-BINDING PROTEIN 1-RELATED"/>
    <property type="match status" value="1"/>
</dbReference>
<dbReference type="InterPro" id="IPR037066">
    <property type="entry name" value="Plug_dom_sf"/>
</dbReference>
<dbReference type="eggNOG" id="COG4771">
    <property type="taxonomic scope" value="Bacteria"/>
</dbReference>
<evidence type="ECO:0000256" key="8">
    <source>
        <dbReference type="ARBA" id="ARBA00023170"/>
    </source>
</evidence>
<evidence type="ECO:0000256" key="7">
    <source>
        <dbReference type="ARBA" id="ARBA00023136"/>
    </source>
</evidence>
<dbReference type="Gene3D" id="2.170.130.10">
    <property type="entry name" value="TonB-dependent receptor, plug domain"/>
    <property type="match status" value="1"/>
</dbReference>
<keyword evidence="4 10" id="KW-0812">Transmembrane</keyword>
<dbReference type="GO" id="GO:0009279">
    <property type="term" value="C:cell outer membrane"/>
    <property type="evidence" value="ECO:0007669"/>
    <property type="project" value="UniProtKB-SubCell"/>
</dbReference>
<dbReference type="Pfam" id="PF00593">
    <property type="entry name" value="TonB_dep_Rec_b-barrel"/>
    <property type="match status" value="1"/>
</dbReference>
<evidence type="ECO:0000256" key="5">
    <source>
        <dbReference type="ARBA" id="ARBA00022729"/>
    </source>
</evidence>
<dbReference type="HOGENOM" id="CLU_008287_10_0_10"/>
<reference evidence="14 15" key="1">
    <citation type="journal article" date="2011" name="Stand. Genomic Sci.">
        <title>Complete genome sequence of Weeksella virosa type strain (9751).</title>
        <authorList>
            <person name="Lang E."/>
            <person name="Teshima H."/>
            <person name="Lucas S."/>
            <person name="Lapidus A."/>
            <person name="Hammon N."/>
            <person name="Deshpande S."/>
            <person name="Nolan M."/>
            <person name="Cheng J.F."/>
            <person name="Pitluck S."/>
            <person name="Liolios K."/>
            <person name="Pagani I."/>
            <person name="Mikhailova N."/>
            <person name="Ivanova N."/>
            <person name="Mavromatis K."/>
            <person name="Pati A."/>
            <person name="Tapia R."/>
            <person name="Han C."/>
            <person name="Goodwin L."/>
            <person name="Chen A."/>
            <person name="Palaniappan K."/>
            <person name="Land M."/>
            <person name="Hauser L."/>
            <person name="Chang Y.J."/>
            <person name="Jeffries C.D."/>
            <person name="Brambilla E.M."/>
            <person name="Kopitz M."/>
            <person name="Rohde M."/>
            <person name="Goker M."/>
            <person name="Tindall B.J."/>
            <person name="Detter J.C."/>
            <person name="Woyke T."/>
            <person name="Bristow J."/>
            <person name="Eisen J.A."/>
            <person name="Markowitz V."/>
            <person name="Hugenholtz P."/>
            <person name="Klenk H.P."/>
            <person name="Kyrpides N.C."/>
        </authorList>
    </citation>
    <scope>NUCLEOTIDE SEQUENCE [LARGE SCALE GENOMIC DNA]</scope>
    <source>
        <strain evidence="15">ATCC 43766 / DSM 16922 / JCM 21250 / NBRC 16016 / NCTC 11634 / CL345/78</strain>
    </source>
</reference>
<dbReference type="SUPFAM" id="SSF49464">
    <property type="entry name" value="Carboxypeptidase regulatory domain-like"/>
    <property type="match status" value="1"/>
</dbReference>
<dbReference type="Pfam" id="PF07715">
    <property type="entry name" value="Plug"/>
    <property type="match status" value="1"/>
</dbReference>